<dbReference type="InterPro" id="IPR013321">
    <property type="entry name" value="Arc_rbn_hlx_hlx"/>
</dbReference>
<sequence length="64" mass="7391">MARAAAKSRRPDEPRMVHVRLDPELHRRLRIVVAAEDTSMQDWLARTVEKAVSEQWPNVAKEGE</sequence>
<dbReference type="GO" id="GO:0006355">
    <property type="term" value="P:regulation of DNA-templated transcription"/>
    <property type="evidence" value="ECO:0007669"/>
    <property type="project" value="InterPro"/>
</dbReference>
<name>A0A934MJF2_9HYPH</name>
<dbReference type="AlphaFoldDB" id="A0A934MJF2"/>
<evidence type="ECO:0000313" key="2">
    <source>
        <dbReference type="Proteomes" id="UP000609531"/>
    </source>
</evidence>
<dbReference type="Proteomes" id="UP000609531">
    <property type="component" value="Unassembled WGS sequence"/>
</dbReference>
<dbReference type="EMBL" id="JAEKJA010000043">
    <property type="protein sequence ID" value="MBJ3778825.1"/>
    <property type="molecule type" value="Genomic_DNA"/>
</dbReference>
<evidence type="ECO:0008006" key="3">
    <source>
        <dbReference type="Google" id="ProtNLM"/>
    </source>
</evidence>
<organism evidence="1 2">
    <name type="scientific">Acuticoccus mangrovi</name>
    <dbReference type="NCBI Taxonomy" id="2796142"/>
    <lineage>
        <taxon>Bacteria</taxon>
        <taxon>Pseudomonadati</taxon>
        <taxon>Pseudomonadota</taxon>
        <taxon>Alphaproteobacteria</taxon>
        <taxon>Hyphomicrobiales</taxon>
        <taxon>Amorphaceae</taxon>
        <taxon>Acuticoccus</taxon>
    </lineage>
</organism>
<comment type="caution">
    <text evidence="1">The sequence shown here is derived from an EMBL/GenBank/DDBJ whole genome shotgun (WGS) entry which is preliminary data.</text>
</comment>
<evidence type="ECO:0000313" key="1">
    <source>
        <dbReference type="EMBL" id="MBJ3778825.1"/>
    </source>
</evidence>
<keyword evidence="2" id="KW-1185">Reference proteome</keyword>
<gene>
    <name evidence="1" type="ORF">JCR33_24205</name>
</gene>
<reference evidence="1" key="1">
    <citation type="submission" date="2020-12" db="EMBL/GenBank/DDBJ databases">
        <title>Bacterial taxonomy.</title>
        <authorList>
            <person name="Pan X."/>
        </authorList>
    </citation>
    <scope>NUCLEOTIDE SEQUENCE</scope>
    <source>
        <strain evidence="1">B2012</strain>
    </source>
</reference>
<dbReference type="InterPro" id="IPR010985">
    <property type="entry name" value="Ribbon_hlx_hlx"/>
</dbReference>
<accession>A0A934MJF2</accession>
<dbReference type="SUPFAM" id="SSF47598">
    <property type="entry name" value="Ribbon-helix-helix"/>
    <property type="match status" value="1"/>
</dbReference>
<dbReference type="RefSeq" id="WP_198884726.1">
    <property type="nucleotide sequence ID" value="NZ_JAEKJA010000043.1"/>
</dbReference>
<proteinExistence type="predicted"/>
<dbReference type="Gene3D" id="1.10.1220.10">
    <property type="entry name" value="Met repressor-like"/>
    <property type="match status" value="1"/>
</dbReference>
<protein>
    <recommendedName>
        <fullName evidence="3">Toxin-antitoxin system HicB family antitoxin</fullName>
    </recommendedName>
</protein>